<accession>A0A4R0QWQ7</accession>
<protein>
    <submittedName>
        <fullName evidence="2">XRE family transcriptional regulator</fullName>
    </submittedName>
</protein>
<keyword evidence="3" id="KW-1185">Reference proteome</keyword>
<dbReference type="SMART" id="SM00530">
    <property type="entry name" value="HTH_XRE"/>
    <property type="match status" value="1"/>
</dbReference>
<proteinExistence type="predicted"/>
<dbReference type="AlphaFoldDB" id="A0A4R0QWQ7"/>
<organism evidence="2 3">
    <name type="scientific">Alloscardovia theropitheci</name>
    <dbReference type="NCBI Taxonomy" id="2496842"/>
    <lineage>
        <taxon>Bacteria</taxon>
        <taxon>Bacillati</taxon>
        <taxon>Actinomycetota</taxon>
        <taxon>Actinomycetes</taxon>
        <taxon>Bifidobacteriales</taxon>
        <taxon>Bifidobacteriaceae</taxon>
        <taxon>Alloscardovia</taxon>
    </lineage>
</organism>
<reference evidence="2 3" key="1">
    <citation type="submission" date="2018-12" db="EMBL/GenBank/DDBJ databases">
        <title>Alloscrdovia theropitheci sp. nov: a novel taxon from the feces of the bleeding-herat monkey (Theropithecus geleda).</title>
        <authorList>
            <person name="Modesto M."/>
        </authorList>
    </citation>
    <scope>NUCLEOTIDE SEQUENCE [LARGE SCALE GENOMIC DNA]</scope>
    <source>
        <strain evidence="2 3">GLDI4/2</strain>
    </source>
</reference>
<comment type="caution">
    <text evidence="2">The sequence shown here is derived from an EMBL/GenBank/DDBJ whole genome shotgun (WGS) entry which is preliminary data.</text>
</comment>
<dbReference type="Gene3D" id="1.10.260.40">
    <property type="entry name" value="lambda repressor-like DNA-binding domains"/>
    <property type="match status" value="1"/>
</dbReference>
<dbReference type="EMBL" id="RXLP01000026">
    <property type="protein sequence ID" value="TCD53741.1"/>
    <property type="molecule type" value="Genomic_DNA"/>
</dbReference>
<gene>
    <name evidence="2" type="ORF">EJ419_07180</name>
</gene>
<dbReference type="Proteomes" id="UP000291289">
    <property type="component" value="Unassembled WGS sequence"/>
</dbReference>
<feature type="domain" description="HTH cro/C1-type" evidence="1">
    <location>
        <begin position="37"/>
        <end position="71"/>
    </location>
</feature>
<name>A0A4R0QWQ7_9BIFI</name>
<dbReference type="OrthoDB" id="9815697at2"/>
<dbReference type="InterPro" id="IPR001387">
    <property type="entry name" value="Cro/C1-type_HTH"/>
</dbReference>
<dbReference type="RefSeq" id="WP_131285054.1">
    <property type="nucleotide sequence ID" value="NZ_RXLP01000026.1"/>
</dbReference>
<dbReference type="GO" id="GO:0003677">
    <property type="term" value="F:DNA binding"/>
    <property type="evidence" value="ECO:0007669"/>
    <property type="project" value="InterPro"/>
</dbReference>
<sequence>MTESSITSYAQLDEERKKRIANTSANYAMITNILKQLTNIRSARGMTQADVAEEMDVTQGYVSRLENGSTSMFDNLVDYAYAVDARIVLQAFPMEDTHAYESATQLNILSTSITPKATPKVPRTSFNLELQKTHA</sequence>
<dbReference type="PROSITE" id="PS50943">
    <property type="entry name" value="HTH_CROC1"/>
    <property type="match status" value="1"/>
</dbReference>
<dbReference type="SUPFAM" id="SSF47413">
    <property type="entry name" value="lambda repressor-like DNA-binding domains"/>
    <property type="match status" value="1"/>
</dbReference>
<dbReference type="InterPro" id="IPR010982">
    <property type="entry name" value="Lambda_DNA-bd_dom_sf"/>
</dbReference>
<dbReference type="CDD" id="cd00093">
    <property type="entry name" value="HTH_XRE"/>
    <property type="match status" value="1"/>
</dbReference>
<dbReference type="Pfam" id="PF01381">
    <property type="entry name" value="HTH_3"/>
    <property type="match status" value="1"/>
</dbReference>
<evidence type="ECO:0000259" key="1">
    <source>
        <dbReference type="PROSITE" id="PS50943"/>
    </source>
</evidence>
<evidence type="ECO:0000313" key="2">
    <source>
        <dbReference type="EMBL" id="TCD53741.1"/>
    </source>
</evidence>
<evidence type="ECO:0000313" key="3">
    <source>
        <dbReference type="Proteomes" id="UP000291289"/>
    </source>
</evidence>